<keyword evidence="3" id="KW-1185">Reference proteome</keyword>
<evidence type="ECO:0000256" key="1">
    <source>
        <dbReference type="SAM" id="SignalP"/>
    </source>
</evidence>
<organism evidence="2 3">
    <name type="scientific">Desulfacinum infernum DSM 9756</name>
    <dbReference type="NCBI Taxonomy" id="1121391"/>
    <lineage>
        <taxon>Bacteria</taxon>
        <taxon>Pseudomonadati</taxon>
        <taxon>Thermodesulfobacteriota</taxon>
        <taxon>Syntrophobacteria</taxon>
        <taxon>Syntrophobacterales</taxon>
        <taxon>Syntrophobacteraceae</taxon>
        <taxon>Desulfacinum</taxon>
    </lineage>
</organism>
<accession>A0A1M5HFZ7</accession>
<feature type="chain" id="PRO_5012861231" evidence="1">
    <location>
        <begin position="22"/>
        <end position="100"/>
    </location>
</feature>
<feature type="signal peptide" evidence="1">
    <location>
        <begin position="1"/>
        <end position="21"/>
    </location>
</feature>
<protein>
    <submittedName>
        <fullName evidence="2">Uncharacterized protein</fullName>
    </submittedName>
</protein>
<dbReference type="RefSeq" id="WP_073041545.1">
    <property type="nucleotide sequence ID" value="NZ_FQVB01000045.1"/>
</dbReference>
<evidence type="ECO:0000313" key="3">
    <source>
        <dbReference type="Proteomes" id="UP000184076"/>
    </source>
</evidence>
<dbReference type="AlphaFoldDB" id="A0A1M5HFZ7"/>
<dbReference type="EMBL" id="FQVB01000045">
    <property type="protein sequence ID" value="SHG14886.1"/>
    <property type="molecule type" value="Genomic_DNA"/>
</dbReference>
<evidence type="ECO:0000313" key="2">
    <source>
        <dbReference type="EMBL" id="SHG14886.1"/>
    </source>
</evidence>
<dbReference type="STRING" id="1121391.SAMN02745206_03349"/>
<sequence>MKKALLALVLVFAGWVQPVPAEEPENYCHDPAAEAQWQALVAKHPKDYDLQALHALRIGLCLKVDQGVLTVPEATAIFERARKALIQQRSTPEENSQPSL</sequence>
<gene>
    <name evidence="2" type="ORF">SAMN02745206_03349</name>
</gene>
<keyword evidence="1" id="KW-0732">Signal</keyword>
<proteinExistence type="predicted"/>
<dbReference type="Proteomes" id="UP000184076">
    <property type="component" value="Unassembled WGS sequence"/>
</dbReference>
<dbReference type="OrthoDB" id="9393113at2"/>
<name>A0A1M5HFZ7_9BACT</name>
<reference evidence="3" key="1">
    <citation type="submission" date="2016-11" db="EMBL/GenBank/DDBJ databases">
        <authorList>
            <person name="Varghese N."/>
            <person name="Submissions S."/>
        </authorList>
    </citation>
    <scope>NUCLEOTIDE SEQUENCE [LARGE SCALE GENOMIC DNA]</scope>
    <source>
        <strain evidence="3">DSM 9756</strain>
    </source>
</reference>